<feature type="domain" description="A to I editase" evidence="1">
    <location>
        <begin position="44"/>
        <end position="361"/>
    </location>
</feature>
<accession>A0ABR3J056</accession>
<comment type="caution">
    <text evidence="2">The sequence shown here is derived from an EMBL/GenBank/DDBJ whole genome shotgun (WGS) entry which is preliminary data.</text>
</comment>
<keyword evidence="3" id="KW-1185">Reference proteome</keyword>
<dbReference type="SMART" id="SM00552">
    <property type="entry name" value="ADEAMc"/>
    <property type="match status" value="1"/>
</dbReference>
<dbReference type="PANTHER" id="PTHR10910:SF62">
    <property type="entry name" value="AT07585P-RELATED"/>
    <property type="match status" value="1"/>
</dbReference>
<gene>
    <name evidence="2" type="ORF">HGRIS_009110</name>
</gene>
<organism evidence="2 3">
    <name type="scientific">Hohenbuehelia grisea</name>
    <dbReference type="NCBI Taxonomy" id="104357"/>
    <lineage>
        <taxon>Eukaryota</taxon>
        <taxon>Fungi</taxon>
        <taxon>Dikarya</taxon>
        <taxon>Basidiomycota</taxon>
        <taxon>Agaricomycotina</taxon>
        <taxon>Agaricomycetes</taxon>
        <taxon>Agaricomycetidae</taxon>
        <taxon>Agaricales</taxon>
        <taxon>Pleurotineae</taxon>
        <taxon>Pleurotaceae</taxon>
        <taxon>Hohenbuehelia</taxon>
    </lineage>
</organism>
<protein>
    <recommendedName>
        <fullName evidence="1">A to I editase domain-containing protein</fullName>
    </recommendedName>
</protein>
<sequence>MDPDEIVSKILQTYASSRFSPPDGQFTILAAFVLVKNTTTKVISLGTGTKCLPTSRLPPSGDALHDSHAEVLARRGAVRWFLEEILRCARGEASGWIGETQDDKFALSEGVALKLYVSTLPCGDASTRYLAAGQDEAMATLKDSSPRPQHDANTAARGRDNYSLYGVLRTKPGRADSPPTNSMSCSDKIARWNVLGVQGALVSALLHPVYISEIIIGDVQEDMRERIAEDCKRAFWERLTVVDGLPAGYELHRPNICFTPVPFPHSVLSLTEARGSCNESLCWIADSAKGFEVIINGLNRGVAPKHRHREKSQPLLCKIAFFRLYKEVFSLLPPRNITSEMTTYFDIKQVSVDYQGAKEALMGIGAPFSGWIQSGVAWESFTASGEVMK</sequence>
<evidence type="ECO:0000313" key="2">
    <source>
        <dbReference type="EMBL" id="KAL0949012.1"/>
    </source>
</evidence>
<dbReference type="InterPro" id="IPR002466">
    <property type="entry name" value="A_deamin"/>
</dbReference>
<dbReference type="Proteomes" id="UP001556367">
    <property type="component" value="Unassembled WGS sequence"/>
</dbReference>
<dbReference type="PROSITE" id="PS50141">
    <property type="entry name" value="A_DEAMIN_EDITASE"/>
    <property type="match status" value="1"/>
</dbReference>
<evidence type="ECO:0000259" key="1">
    <source>
        <dbReference type="PROSITE" id="PS50141"/>
    </source>
</evidence>
<dbReference type="EMBL" id="JASNQZ010000012">
    <property type="protein sequence ID" value="KAL0949012.1"/>
    <property type="molecule type" value="Genomic_DNA"/>
</dbReference>
<evidence type="ECO:0000313" key="3">
    <source>
        <dbReference type="Proteomes" id="UP001556367"/>
    </source>
</evidence>
<dbReference type="Pfam" id="PF02137">
    <property type="entry name" value="A_deamin"/>
    <property type="match status" value="1"/>
</dbReference>
<reference evidence="3" key="1">
    <citation type="submission" date="2024-06" db="EMBL/GenBank/DDBJ databases">
        <title>Multi-omics analyses provide insights into the biosynthesis of the anticancer antibiotic pleurotin in Hohenbuehelia grisea.</title>
        <authorList>
            <person name="Weaver J.A."/>
            <person name="Alberti F."/>
        </authorList>
    </citation>
    <scope>NUCLEOTIDE SEQUENCE [LARGE SCALE GENOMIC DNA]</scope>
    <source>
        <strain evidence="3">T-177</strain>
    </source>
</reference>
<proteinExistence type="predicted"/>
<name>A0ABR3J056_9AGAR</name>
<dbReference type="PANTHER" id="PTHR10910">
    <property type="entry name" value="EUKARYOTE SPECIFIC DSRNA BINDING PROTEIN"/>
    <property type="match status" value="1"/>
</dbReference>